<accession>A0A9P8CQV3</accession>
<gene>
    <name evidence="1" type="ORF">F5Z01DRAFT_636763</name>
</gene>
<proteinExistence type="predicted"/>
<name>A0A9P8CQV3_9HYPO</name>
<organism evidence="1 2">
    <name type="scientific">Emericellopsis atlantica</name>
    <dbReference type="NCBI Taxonomy" id="2614577"/>
    <lineage>
        <taxon>Eukaryota</taxon>
        <taxon>Fungi</taxon>
        <taxon>Dikarya</taxon>
        <taxon>Ascomycota</taxon>
        <taxon>Pezizomycotina</taxon>
        <taxon>Sordariomycetes</taxon>
        <taxon>Hypocreomycetidae</taxon>
        <taxon>Hypocreales</taxon>
        <taxon>Bionectriaceae</taxon>
        <taxon>Emericellopsis</taxon>
    </lineage>
</organism>
<evidence type="ECO:0000313" key="1">
    <source>
        <dbReference type="EMBL" id="KAG9254101.1"/>
    </source>
</evidence>
<dbReference type="GeneID" id="70293136"/>
<dbReference type="AlphaFoldDB" id="A0A9P8CQV3"/>
<dbReference type="RefSeq" id="XP_046118025.1">
    <property type="nucleotide sequence ID" value="XM_046262233.1"/>
</dbReference>
<protein>
    <submittedName>
        <fullName evidence="1">Uncharacterized protein</fullName>
    </submittedName>
</protein>
<comment type="caution">
    <text evidence="1">The sequence shown here is derived from an EMBL/GenBank/DDBJ whole genome shotgun (WGS) entry which is preliminary data.</text>
</comment>
<dbReference type="Proteomes" id="UP000887229">
    <property type="component" value="Unassembled WGS sequence"/>
</dbReference>
<reference evidence="1" key="1">
    <citation type="journal article" date="2021" name="IMA Fungus">
        <title>Genomic characterization of three marine fungi, including Emericellopsis atlantica sp. nov. with signatures of a generalist lifestyle and marine biomass degradation.</title>
        <authorList>
            <person name="Hagestad O.C."/>
            <person name="Hou L."/>
            <person name="Andersen J.H."/>
            <person name="Hansen E.H."/>
            <person name="Altermark B."/>
            <person name="Li C."/>
            <person name="Kuhnert E."/>
            <person name="Cox R.J."/>
            <person name="Crous P.W."/>
            <person name="Spatafora J.W."/>
            <person name="Lail K."/>
            <person name="Amirebrahimi M."/>
            <person name="Lipzen A."/>
            <person name="Pangilinan J."/>
            <person name="Andreopoulos W."/>
            <person name="Hayes R.D."/>
            <person name="Ng V."/>
            <person name="Grigoriev I.V."/>
            <person name="Jackson S.A."/>
            <person name="Sutton T.D.S."/>
            <person name="Dobson A.D.W."/>
            <person name="Rama T."/>
        </authorList>
    </citation>
    <scope>NUCLEOTIDE SEQUENCE</scope>
    <source>
        <strain evidence="1">TS7</strain>
    </source>
</reference>
<dbReference type="EMBL" id="MU251255">
    <property type="protein sequence ID" value="KAG9254101.1"/>
    <property type="molecule type" value="Genomic_DNA"/>
</dbReference>
<sequence length="126" mass="15057">MLTAQHRSHFDSIRKKRKEGKGMVELLTFVDIGGQRFEKEWEKAIVNNKFTIEHAKILKGYFESWERMSDMISIALDDARTYYKKNGADFDVDFLVRYVETIFLRLKNLSKVMNEEIDKFREKKLL</sequence>
<evidence type="ECO:0000313" key="2">
    <source>
        <dbReference type="Proteomes" id="UP000887229"/>
    </source>
</evidence>
<keyword evidence="2" id="KW-1185">Reference proteome</keyword>